<dbReference type="Proteomes" id="UP000622797">
    <property type="component" value="Unassembled WGS sequence"/>
</dbReference>
<dbReference type="Gene3D" id="3.40.50.300">
    <property type="entry name" value="P-loop containing nucleotide triphosphate hydrolases"/>
    <property type="match status" value="1"/>
</dbReference>
<reference evidence="2" key="2">
    <citation type="submission" date="2020-05" db="EMBL/GenBank/DDBJ databases">
        <authorList>
            <person name="Kim H.-S."/>
            <person name="Proctor R.H."/>
            <person name="Brown D.W."/>
        </authorList>
    </citation>
    <scope>NUCLEOTIDE SEQUENCE</scope>
    <source>
        <strain evidence="2">NRRL 20472</strain>
    </source>
</reference>
<gene>
    <name evidence="2" type="ORF">FSARC_3689</name>
</gene>
<keyword evidence="3" id="KW-1185">Reference proteome</keyword>
<keyword evidence="1" id="KW-0472">Membrane</keyword>
<keyword evidence="1" id="KW-1133">Transmembrane helix</keyword>
<dbReference type="PANTHER" id="PTHR36978">
    <property type="entry name" value="P-LOOP CONTAINING NUCLEOTIDE TRIPHOSPHATE HYDROLASE"/>
    <property type="match status" value="1"/>
</dbReference>
<dbReference type="Pfam" id="PF17784">
    <property type="entry name" value="Sulfotransfer_4"/>
    <property type="match status" value="1"/>
</dbReference>
<feature type="transmembrane region" description="Helical" evidence="1">
    <location>
        <begin position="231"/>
        <end position="255"/>
    </location>
</feature>
<reference evidence="2" key="1">
    <citation type="journal article" date="2020" name="BMC Genomics">
        <title>Correction to: Identification and distribution of gene clusters required for synthesis of sphingolipid metabolism inhibitors in diverse species of the filamentous fungus Fusarium.</title>
        <authorList>
            <person name="Kim H.S."/>
            <person name="Lohmar J.M."/>
            <person name="Busman M."/>
            <person name="Brown D.W."/>
            <person name="Naumann T.A."/>
            <person name="Divon H.H."/>
            <person name="Lysoe E."/>
            <person name="Uhlig S."/>
            <person name="Proctor R.H."/>
        </authorList>
    </citation>
    <scope>NUCLEOTIDE SEQUENCE</scope>
    <source>
        <strain evidence="2">NRRL 20472</strain>
    </source>
</reference>
<comment type="caution">
    <text evidence="2">The sequence shown here is derived from an EMBL/GenBank/DDBJ whole genome shotgun (WGS) entry which is preliminary data.</text>
</comment>
<evidence type="ECO:0000256" key="1">
    <source>
        <dbReference type="SAM" id="Phobius"/>
    </source>
</evidence>
<protein>
    <submittedName>
        <fullName evidence="2">Uncharacterized protein</fullName>
    </submittedName>
</protein>
<organism evidence="2 3">
    <name type="scientific">Fusarium sarcochroum</name>
    <dbReference type="NCBI Taxonomy" id="1208366"/>
    <lineage>
        <taxon>Eukaryota</taxon>
        <taxon>Fungi</taxon>
        <taxon>Dikarya</taxon>
        <taxon>Ascomycota</taxon>
        <taxon>Pezizomycotina</taxon>
        <taxon>Sordariomycetes</taxon>
        <taxon>Hypocreomycetidae</taxon>
        <taxon>Hypocreales</taxon>
        <taxon>Nectriaceae</taxon>
        <taxon>Fusarium</taxon>
        <taxon>Fusarium lateritium species complex</taxon>
    </lineage>
</organism>
<dbReference type="InterPro" id="IPR040632">
    <property type="entry name" value="Sulfotransfer_4"/>
</dbReference>
<dbReference type="InterPro" id="IPR027417">
    <property type="entry name" value="P-loop_NTPase"/>
</dbReference>
<dbReference type="AlphaFoldDB" id="A0A8H4XC76"/>
<dbReference type="EMBL" id="JABEXW010000177">
    <property type="protein sequence ID" value="KAF4969035.1"/>
    <property type="molecule type" value="Genomic_DNA"/>
</dbReference>
<dbReference type="SUPFAM" id="SSF52540">
    <property type="entry name" value="P-loop containing nucleoside triphosphate hydrolases"/>
    <property type="match status" value="1"/>
</dbReference>
<dbReference type="PANTHER" id="PTHR36978:SF4">
    <property type="entry name" value="P-LOOP CONTAINING NUCLEOSIDE TRIPHOSPHATE HYDROLASE PROTEIN"/>
    <property type="match status" value="1"/>
</dbReference>
<sequence length="262" mass="30013">MVRFITDPRGLGDPNAEAVPLLVIGAGLPRAATSSLQAAFEKLDYGPCLHMAEILPHPSRLRLFIAALRETDDVVRSKLVLQLIHGHRSICDLPVVYFTPELMDAYPDAKIVLNQRPNAEVWAKSSIDSFWFFFSPWFKWVGLLWQTDRMWYTLNLEAIKLCKTQYGADTPFTAEVYEKYNENVMAEAKKRNREVLQFKAEDGWEPLCKFLGKEVPNEPFPRLNEKKTFQIVKAIFIAKGVLSWAALFGATWGLWKVTSRFL</sequence>
<proteinExistence type="predicted"/>
<evidence type="ECO:0000313" key="3">
    <source>
        <dbReference type="Proteomes" id="UP000622797"/>
    </source>
</evidence>
<accession>A0A8H4XC76</accession>
<keyword evidence="1" id="KW-0812">Transmembrane</keyword>
<dbReference type="OrthoDB" id="408152at2759"/>
<evidence type="ECO:0000313" key="2">
    <source>
        <dbReference type="EMBL" id="KAF4969035.1"/>
    </source>
</evidence>
<name>A0A8H4XC76_9HYPO</name>